<organism evidence="2 3">
    <name type="scientific">Sphagnum troendelagicum</name>
    <dbReference type="NCBI Taxonomy" id="128251"/>
    <lineage>
        <taxon>Eukaryota</taxon>
        <taxon>Viridiplantae</taxon>
        <taxon>Streptophyta</taxon>
        <taxon>Embryophyta</taxon>
        <taxon>Bryophyta</taxon>
        <taxon>Sphagnophytina</taxon>
        <taxon>Sphagnopsida</taxon>
        <taxon>Sphagnales</taxon>
        <taxon>Sphagnaceae</taxon>
        <taxon>Sphagnum</taxon>
    </lineage>
</organism>
<protein>
    <submittedName>
        <fullName evidence="2">Uncharacterized protein</fullName>
    </submittedName>
</protein>
<sequence length="74" mass="8189">MPSAGPRGSALRDDAALGLQSRAKVFFRLDCLSSLLEFLSLRSVTKADRRQHLKSQPVGDDRGKDNQLSTHHQT</sequence>
<evidence type="ECO:0000256" key="1">
    <source>
        <dbReference type="SAM" id="MobiDB-lite"/>
    </source>
</evidence>
<keyword evidence="3" id="KW-1185">Reference proteome</keyword>
<dbReference type="Proteomes" id="UP001497512">
    <property type="component" value="Chromosome 5"/>
</dbReference>
<dbReference type="EMBL" id="OZ019897">
    <property type="protein sequence ID" value="CAK9226538.1"/>
    <property type="molecule type" value="Genomic_DNA"/>
</dbReference>
<name>A0ABP0UPF7_9BRYO</name>
<gene>
    <name evidence="2" type="ORF">CSSPTR1EN2_LOCUS18289</name>
</gene>
<accession>A0ABP0UPF7</accession>
<evidence type="ECO:0000313" key="3">
    <source>
        <dbReference type="Proteomes" id="UP001497512"/>
    </source>
</evidence>
<reference evidence="2" key="1">
    <citation type="submission" date="2024-02" db="EMBL/GenBank/DDBJ databases">
        <authorList>
            <consortium name="ELIXIR-Norway"/>
            <consortium name="Elixir Norway"/>
        </authorList>
    </citation>
    <scope>NUCLEOTIDE SEQUENCE</scope>
</reference>
<feature type="region of interest" description="Disordered" evidence="1">
    <location>
        <begin position="48"/>
        <end position="74"/>
    </location>
</feature>
<proteinExistence type="predicted"/>
<evidence type="ECO:0000313" key="2">
    <source>
        <dbReference type="EMBL" id="CAK9226538.1"/>
    </source>
</evidence>